<organism evidence="1 2">
    <name type="scientific">Stenomitos frigidus AS-A4</name>
    <dbReference type="NCBI Taxonomy" id="2933935"/>
    <lineage>
        <taxon>Bacteria</taxon>
        <taxon>Bacillati</taxon>
        <taxon>Cyanobacteriota</taxon>
        <taxon>Cyanophyceae</taxon>
        <taxon>Leptolyngbyales</taxon>
        <taxon>Leptolyngbyaceae</taxon>
        <taxon>Stenomitos</taxon>
    </lineage>
</organism>
<name>A0ABV0KIZ3_9CYAN</name>
<dbReference type="Proteomes" id="UP001476950">
    <property type="component" value="Unassembled WGS sequence"/>
</dbReference>
<protein>
    <submittedName>
        <fullName evidence="1">DUF3370 domain-containing protein</fullName>
    </submittedName>
</protein>
<accession>A0ABV0KIZ3</accession>
<sequence length="462" mass="50361">MLSLFSSLILAQTTPAVPTMTSQEVVVPQQMRSLPGQLDDVLVFNSNSPELVQEEGILLSTFSPQGKQTPDAHLDVPLQGRFDVFAHHIAKAKADDLRTLYLGIVLHNPGSQPITVDVLQAASYLSQPDAPFATLPPSVENPTGDVFAGPGSRATDAVLRGRRQSDFPAQLAIPPGESRLLLNVPIPVKTLTPPLNGRSTVMRLRSTGRVYAASLAKFATQNADGSETAPTLEEWQTLLETGKLATPRDRTPTPLEQTKGAMVYGRVAGVAQGSRWIAQIVDSEQTSQSNLQQWSLAIPQTGQAFSYGLSTLLRGTLGTGQVQSAPMVARYPDTAYQAHGNYAIEYNLTLPLQNTTNQPQTVAIALETPIKEEQPKEGLRFLEPPAKQVFFRGTVRLRYNDDQGLPQTRYVHLVQRRGQQGEPLIVMNLAAGDRRLVQVDLLYPPDSTPPQILTVRTLKGEE</sequence>
<dbReference type="EMBL" id="JAMPLM010000009">
    <property type="protein sequence ID" value="MEP1059231.1"/>
    <property type="molecule type" value="Genomic_DNA"/>
</dbReference>
<evidence type="ECO:0000313" key="2">
    <source>
        <dbReference type="Proteomes" id="UP001476950"/>
    </source>
</evidence>
<dbReference type="Pfam" id="PF11850">
    <property type="entry name" value="DUF3370"/>
    <property type="match status" value="1"/>
</dbReference>
<proteinExistence type="predicted"/>
<reference evidence="1 2" key="1">
    <citation type="submission" date="2022-04" db="EMBL/GenBank/DDBJ databases">
        <title>Positive selection, recombination, and allopatry shape intraspecific diversity of widespread and dominant cyanobacteria.</title>
        <authorList>
            <person name="Wei J."/>
            <person name="Shu W."/>
            <person name="Hu C."/>
        </authorList>
    </citation>
    <scope>NUCLEOTIDE SEQUENCE [LARGE SCALE GENOMIC DNA]</scope>
    <source>
        <strain evidence="1 2">AS-A4</strain>
    </source>
</reference>
<comment type="caution">
    <text evidence="1">The sequence shown here is derived from an EMBL/GenBank/DDBJ whole genome shotgun (WGS) entry which is preliminary data.</text>
</comment>
<dbReference type="InterPro" id="IPR021801">
    <property type="entry name" value="DUF3370"/>
</dbReference>
<gene>
    <name evidence="1" type="ORF">NDI38_12355</name>
</gene>
<dbReference type="RefSeq" id="WP_190448989.1">
    <property type="nucleotide sequence ID" value="NZ_JAMPLM010000009.1"/>
</dbReference>
<evidence type="ECO:0000313" key="1">
    <source>
        <dbReference type="EMBL" id="MEP1059231.1"/>
    </source>
</evidence>
<keyword evidence="2" id="KW-1185">Reference proteome</keyword>